<keyword evidence="2 4" id="KW-0808">Transferase</keyword>
<organism evidence="4 5">
    <name type="scientific">Flavobacterium micromati</name>
    <dbReference type="NCBI Taxonomy" id="229205"/>
    <lineage>
        <taxon>Bacteria</taxon>
        <taxon>Pseudomonadati</taxon>
        <taxon>Bacteroidota</taxon>
        <taxon>Flavobacteriia</taxon>
        <taxon>Flavobacteriales</taxon>
        <taxon>Flavobacteriaceae</taxon>
        <taxon>Flavobacterium</taxon>
    </lineage>
</organism>
<evidence type="ECO:0000256" key="2">
    <source>
        <dbReference type="ARBA" id="ARBA00022679"/>
    </source>
</evidence>
<reference evidence="5" key="1">
    <citation type="submission" date="2016-11" db="EMBL/GenBank/DDBJ databases">
        <authorList>
            <person name="Varghese N."/>
            <person name="Submissions S."/>
        </authorList>
    </citation>
    <scope>NUCLEOTIDE SEQUENCE [LARGE SCALE GENOMIC DNA]</scope>
    <source>
        <strain evidence="5">DSM 17659</strain>
    </source>
</reference>
<feature type="domain" description="Histidine-specific methyltransferase SAM-dependent" evidence="3">
    <location>
        <begin position="20"/>
        <end position="328"/>
    </location>
</feature>
<gene>
    <name evidence="4" type="ORF">SAMN05444372_103158</name>
</gene>
<evidence type="ECO:0000256" key="1">
    <source>
        <dbReference type="ARBA" id="ARBA00022603"/>
    </source>
</evidence>
<evidence type="ECO:0000313" key="4">
    <source>
        <dbReference type="EMBL" id="SHG20262.1"/>
    </source>
</evidence>
<dbReference type="STRING" id="229205.SAMN05444372_103158"/>
<dbReference type="GO" id="GO:0032259">
    <property type="term" value="P:methylation"/>
    <property type="evidence" value="ECO:0007669"/>
    <property type="project" value="UniProtKB-KW"/>
</dbReference>
<dbReference type="InterPro" id="IPR051128">
    <property type="entry name" value="EgtD_Methyltrsf_superfamily"/>
</dbReference>
<accession>A0A1M5HWM3</accession>
<evidence type="ECO:0000313" key="5">
    <source>
        <dbReference type="Proteomes" id="UP000184020"/>
    </source>
</evidence>
<dbReference type="GO" id="GO:0008168">
    <property type="term" value="F:methyltransferase activity"/>
    <property type="evidence" value="ECO:0007669"/>
    <property type="project" value="UniProtKB-KW"/>
</dbReference>
<protein>
    <submittedName>
        <fullName evidence="4">Dimethylhistidine N-methyltransferase</fullName>
    </submittedName>
</protein>
<keyword evidence="5" id="KW-1185">Reference proteome</keyword>
<dbReference type="AlphaFoldDB" id="A0A1M5HWM3"/>
<proteinExistence type="predicted"/>
<dbReference type="PIRSF" id="PIRSF018005">
    <property type="entry name" value="UCP018005"/>
    <property type="match status" value="1"/>
</dbReference>
<dbReference type="EMBL" id="FQWF01000003">
    <property type="protein sequence ID" value="SHG20262.1"/>
    <property type="molecule type" value="Genomic_DNA"/>
</dbReference>
<dbReference type="PANTHER" id="PTHR43397">
    <property type="entry name" value="ERGOTHIONEINE BIOSYNTHESIS PROTEIN 1"/>
    <property type="match status" value="1"/>
</dbReference>
<dbReference type="Proteomes" id="UP000184020">
    <property type="component" value="Unassembled WGS sequence"/>
</dbReference>
<sequence length="330" mass="38246">MSETKITKKKKHDNSIINHFKKEVDEGLSNAEKSLPSKYFYDKTGDALFVKIMHLPEYYVTRSEHEIFKTQSQVIIKALQLNPETYFELIELGAGDGLKTKELLRELIQFNYRFEYMPVDISQNALDKLETNLNHELPKCKITKEHGDYFEVLELLKENMHPKVILFLGSNIGNMPDAVATDFLSKLSDNLQKKDKLFLGVDLIKPASIVLPAYNDSQGITAAFNLNLLDRINRELEANFDLKFFKHQPEYKESDGIAKSYLVSTKAQQVYIARLNKRFDFYKGERILTEISRKYNDTILNSILSKTDFVIKGRITDSKAYFANYILERK</sequence>
<dbReference type="InterPro" id="IPR019257">
    <property type="entry name" value="MeTrfase_dom"/>
</dbReference>
<keyword evidence="1 4" id="KW-0489">Methyltransferase</keyword>
<dbReference type="SUPFAM" id="SSF53335">
    <property type="entry name" value="S-adenosyl-L-methionine-dependent methyltransferases"/>
    <property type="match status" value="1"/>
</dbReference>
<dbReference type="Pfam" id="PF10017">
    <property type="entry name" value="Methyltransf_33"/>
    <property type="match status" value="1"/>
</dbReference>
<evidence type="ECO:0000259" key="3">
    <source>
        <dbReference type="Pfam" id="PF10017"/>
    </source>
</evidence>
<dbReference type="InterPro" id="IPR017804">
    <property type="entry name" value="MeTrfase_EgtD-like"/>
</dbReference>
<dbReference type="PANTHER" id="PTHR43397:SF1">
    <property type="entry name" value="ERGOTHIONEINE BIOSYNTHESIS PROTEIN 1"/>
    <property type="match status" value="1"/>
</dbReference>
<dbReference type="Gene3D" id="3.40.50.150">
    <property type="entry name" value="Vaccinia Virus protein VP39"/>
    <property type="match status" value="1"/>
</dbReference>
<name>A0A1M5HWM3_9FLAO</name>
<dbReference type="RefSeq" id="WP_084118291.1">
    <property type="nucleotide sequence ID" value="NZ_FQWF01000003.1"/>
</dbReference>
<dbReference type="InterPro" id="IPR029063">
    <property type="entry name" value="SAM-dependent_MTases_sf"/>
</dbReference>